<organism evidence="1 2">
    <name type="scientific">Cricetulus griseus</name>
    <name type="common">Chinese hamster</name>
    <name type="synonym">Cricetulus barabensis griseus</name>
    <dbReference type="NCBI Taxonomy" id="10029"/>
    <lineage>
        <taxon>Eukaryota</taxon>
        <taxon>Metazoa</taxon>
        <taxon>Chordata</taxon>
        <taxon>Craniata</taxon>
        <taxon>Vertebrata</taxon>
        <taxon>Euteleostomi</taxon>
        <taxon>Mammalia</taxon>
        <taxon>Eutheria</taxon>
        <taxon>Euarchontoglires</taxon>
        <taxon>Glires</taxon>
        <taxon>Rodentia</taxon>
        <taxon>Myomorpha</taxon>
        <taxon>Muroidea</taxon>
        <taxon>Cricetidae</taxon>
        <taxon>Cricetinae</taxon>
        <taxon>Cricetulus</taxon>
    </lineage>
</organism>
<dbReference type="AlphaFoldDB" id="A0A061HY32"/>
<evidence type="ECO:0000313" key="2">
    <source>
        <dbReference type="Proteomes" id="UP000030759"/>
    </source>
</evidence>
<reference evidence="2" key="1">
    <citation type="journal article" date="2013" name="Nat. Biotechnol.">
        <title>Chinese hamster genome sequenced from sorted chromosomes.</title>
        <authorList>
            <person name="Brinkrolf K."/>
            <person name="Rupp O."/>
            <person name="Laux H."/>
            <person name="Kollin F."/>
            <person name="Ernst W."/>
            <person name="Linke B."/>
            <person name="Kofler R."/>
            <person name="Romand S."/>
            <person name="Hesse F."/>
            <person name="Budach W.E."/>
            <person name="Galosy S."/>
            <person name="Muller D."/>
            <person name="Noll T."/>
            <person name="Wienberg J."/>
            <person name="Jostock T."/>
            <person name="Leonard M."/>
            <person name="Grillari J."/>
            <person name="Tauch A."/>
            <person name="Goesmann A."/>
            <person name="Helk B."/>
            <person name="Mott J.E."/>
            <person name="Puhler A."/>
            <person name="Borth N."/>
        </authorList>
    </citation>
    <scope>NUCLEOTIDE SEQUENCE [LARGE SCALE GENOMIC DNA]</scope>
    <source>
        <strain evidence="2">17A/GY</strain>
    </source>
</reference>
<sequence length="74" mass="8625">MAHRVWLVSDDSEHRRQTRTGNSSWPTWASGWRQNCLWVFGVWILLLNLVQHAGQLYQLTLSNNEPCQDGMNLT</sequence>
<dbReference type="Proteomes" id="UP000030759">
    <property type="component" value="Unassembled WGS sequence"/>
</dbReference>
<accession>A0A061HY32</accession>
<name>A0A061HY32_CRIGR</name>
<dbReference type="EMBL" id="KE680614">
    <property type="protein sequence ID" value="ERE71854.1"/>
    <property type="molecule type" value="Genomic_DNA"/>
</dbReference>
<protein>
    <submittedName>
        <fullName evidence="1">Uncharacterized protein</fullName>
    </submittedName>
</protein>
<evidence type="ECO:0000313" key="1">
    <source>
        <dbReference type="EMBL" id="ERE71854.1"/>
    </source>
</evidence>
<proteinExistence type="predicted"/>
<gene>
    <name evidence="1" type="ORF">H671_6g15451</name>
</gene>